<accession>A0ABV9P6J6</accession>
<dbReference type="Pfam" id="PF25390">
    <property type="entry name" value="WD40_RLD"/>
    <property type="match status" value="1"/>
</dbReference>
<dbReference type="Proteomes" id="UP001595885">
    <property type="component" value="Unassembled WGS sequence"/>
</dbReference>
<dbReference type="InterPro" id="IPR026444">
    <property type="entry name" value="Secre_tail"/>
</dbReference>
<protein>
    <submittedName>
        <fullName evidence="7">T9SS type A sorting domain-containing protein</fullName>
    </submittedName>
</protein>
<feature type="domain" description="Secretion system C-terminal sorting" evidence="5">
    <location>
        <begin position="392"/>
        <end position="460"/>
    </location>
</feature>
<name>A0ABV9P6J6_9FLAO</name>
<evidence type="ECO:0000259" key="6">
    <source>
        <dbReference type="Pfam" id="PF25390"/>
    </source>
</evidence>
<keyword evidence="3" id="KW-0677">Repeat</keyword>
<feature type="domain" description="RCC1-like" evidence="6">
    <location>
        <begin position="127"/>
        <end position="383"/>
    </location>
</feature>
<evidence type="ECO:0000256" key="3">
    <source>
        <dbReference type="ARBA" id="ARBA00022737"/>
    </source>
</evidence>
<dbReference type="Pfam" id="PF00415">
    <property type="entry name" value="RCC1"/>
    <property type="match status" value="1"/>
</dbReference>
<dbReference type="PANTHER" id="PTHR45982:SF1">
    <property type="entry name" value="REGULATOR OF CHROMOSOME CONDENSATION"/>
    <property type="match status" value="1"/>
</dbReference>
<evidence type="ECO:0000256" key="1">
    <source>
        <dbReference type="ARBA" id="ARBA00022658"/>
    </source>
</evidence>
<keyword evidence="1" id="KW-0344">Guanine-nucleotide releasing factor</keyword>
<proteinExistence type="predicted"/>
<dbReference type="PROSITE" id="PS50012">
    <property type="entry name" value="RCC1_3"/>
    <property type="match status" value="5"/>
</dbReference>
<dbReference type="InterPro" id="IPR000408">
    <property type="entry name" value="Reg_chr_condens"/>
</dbReference>
<keyword evidence="8" id="KW-1185">Reference proteome</keyword>
<dbReference type="EMBL" id="JBHSGW010000021">
    <property type="protein sequence ID" value="MFC4739894.1"/>
    <property type="molecule type" value="Genomic_DNA"/>
</dbReference>
<dbReference type="SUPFAM" id="SSF50985">
    <property type="entry name" value="RCC1/BLIP-II"/>
    <property type="match status" value="1"/>
</dbReference>
<dbReference type="InterPro" id="IPR058923">
    <property type="entry name" value="RCC1-like_dom"/>
</dbReference>
<dbReference type="Pfam" id="PF18962">
    <property type="entry name" value="Por_Secre_tail"/>
    <property type="match status" value="1"/>
</dbReference>
<dbReference type="NCBIfam" id="TIGR04183">
    <property type="entry name" value="Por_Secre_tail"/>
    <property type="match status" value="1"/>
</dbReference>
<feature type="signal peptide" evidence="4">
    <location>
        <begin position="1"/>
        <end position="25"/>
    </location>
</feature>
<reference evidence="8" key="1">
    <citation type="journal article" date="2019" name="Int. J. Syst. Evol. Microbiol.">
        <title>The Global Catalogue of Microorganisms (GCM) 10K type strain sequencing project: providing services to taxonomists for standard genome sequencing and annotation.</title>
        <authorList>
            <consortium name="The Broad Institute Genomics Platform"/>
            <consortium name="The Broad Institute Genome Sequencing Center for Infectious Disease"/>
            <person name="Wu L."/>
            <person name="Ma J."/>
        </authorList>
    </citation>
    <scope>NUCLEOTIDE SEQUENCE [LARGE SCALE GENOMIC DNA]</scope>
    <source>
        <strain evidence="8">CCUG 50349</strain>
    </source>
</reference>
<evidence type="ECO:0000313" key="8">
    <source>
        <dbReference type="Proteomes" id="UP001595885"/>
    </source>
</evidence>
<gene>
    <name evidence="7" type="ORF">ACFO3U_07795</name>
</gene>
<organism evidence="7 8">
    <name type="scientific">Flavobacterium ponti</name>
    <dbReference type="NCBI Taxonomy" id="665133"/>
    <lineage>
        <taxon>Bacteria</taxon>
        <taxon>Pseudomonadati</taxon>
        <taxon>Bacteroidota</taxon>
        <taxon>Flavobacteriia</taxon>
        <taxon>Flavobacteriales</taxon>
        <taxon>Flavobacteriaceae</taxon>
        <taxon>Flavobacterium</taxon>
    </lineage>
</organism>
<dbReference type="InterPro" id="IPR009091">
    <property type="entry name" value="RCC1/BLIP-II"/>
</dbReference>
<sequence>MKNIKLLNLKILLLFFLFISSFLSAQCWDSVVSGGEHTIGIKTDGTLWGWGSNTYGQLGNGTFVNSNIPIQISSENDWDLISVGQDFTIALKNDGTLWSWGRNLQGQLGHGNTTNISIPSQVGSDTNWTEIYTGFSQSFAKKSDGTLWSCGNNYNGQLGLGLGVNFVSVFTQIGTATDWGKIYIGTDHVLSIKNNGTIWSWGYNFFGQLGNSTTTSSNVPLQMSNDNDWMDISVCGHSSFAIKQNGTLWSWGMNNVGQLGVGNFNDILIPTQLGNATNWSKIESGGYGNTIAKKVDGTFWSWGLNDYGQLGIGNTINKNIPTIIPNLTNCNYFNFKNNHVVAIKTDGTLLLWGKNTEGQIGDNSIINKYLPTIITCPSLSNEIININHEFFLFPNPTVGKLNITNSQNVIDRIELFDLNGRVIMSKSVNNYECYIDLLDLPSSSYLVKIYTNNDIYNKIVFKQ</sequence>
<dbReference type="RefSeq" id="WP_379740190.1">
    <property type="nucleotide sequence ID" value="NZ_JBHSGW010000021.1"/>
</dbReference>
<dbReference type="Gene3D" id="2.130.10.30">
    <property type="entry name" value="Regulator of chromosome condensation 1/beta-lactamase-inhibitor protein II"/>
    <property type="match status" value="2"/>
</dbReference>
<evidence type="ECO:0000259" key="5">
    <source>
        <dbReference type="Pfam" id="PF18962"/>
    </source>
</evidence>
<comment type="caution">
    <text evidence="7">The sequence shown here is derived from an EMBL/GenBank/DDBJ whole genome shotgun (WGS) entry which is preliminary data.</text>
</comment>
<dbReference type="PRINTS" id="PR00633">
    <property type="entry name" value="RCCNDNSATION"/>
</dbReference>
<evidence type="ECO:0000256" key="4">
    <source>
        <dbReference type="SAM" id="SignalP"/>
    </source>
</evidence>
<evidence type="ECO:0000256" key="2">
    <source>
        <dbReference type="ARBA" id="ARBA00022729"/>
    </source>
</evidence>
<evidence type="ECO:0000313" key="7">
    <source>
        <dbReference type="EMBL" id="MFC4739894.1"/>
    </source>
</evidence>
<keyword evidence="2 4" id="KW-0732">Signal</keyword>
<dbReference type="PANTHER" id="PTHR45982">
    <property type="entry name" value="REGULATOR OF CHROMOSOME CONDENSATION"/>
    <property type="match status" value="1"/>
</dbReference>
<dbReference type="InterPro" id="IPR051553">
    <property type="entry name" value="Ran_GTPase-activating"/>
</dbReference>
<feature type="chain" id="PRO_5045338041" evidence="4">
    <location>
        <begin position="26"/>
        <end position="463"/>
    </location>
</feature>